<keyword evidence="4" id="KW-1185">Reference proteome</keyword>
<dbReference type="Gene3D" id="1.10.443.10">
    <property type="entry name" value="Intergrase catalytic core"/>
    <property type="match status" value="1"/>
</dbReference>
<dbReference type="EMBL" id="JBEPBX010000061">
    <property type="protein sequence ID" value="MER6618460.1"/>
    <property type="molecule type" value="Genomic_DNA"/>
</dbReference>
<comment type="caution">
    <text evidence="3">The sequence shown here is derived from an EMBL/GenBank/DDBJ whole genome shotgun (WGS) entry which is preliminary data.</text>
</comment>
<evidence type="ECO:0000313" key="4">
    <source>
        <dbReference type="Proteomes" id="UP001445472"/>
    </source>
</evidence>
<sequence>MRKCTVQSFRRIVAEADLPPINLRDLRHGAAALIKAAGGDLHDAKVKLRHSTITLTSDTCMTLFKEAEEELTERAAAVVPRARKAPDDTSAHAGARKRDQPQAGTSLTWG</sequence>
<protein>
    <recommendedName>
        <fullName evidence="5">Tyr recombinase domain-containing protein</fullName>
    </recommendedName>
</protein>
<dbReference type="Proteomes" id="UP001445472">
    <property type="component" value="Unassembled WGS sequence"/>
</dbReference>
<evidence type="ECO:0008006" key="5">
    <source>
        <dbReference type="Google" id="ProtNLM"/>
    </source>
</evidence>
<reference evidence="3 4" key="1">
    <citation type="submission" date="2024-06" db="EMBL/GenBank/DDBJ databases">
        <title>The Natural Products Discovery Center: Release of the First 8490 Sequenced Strains for Exploring Actinobacteria Biosynthetic Diversity.</title>
        <authorList>
            <person name="Kalkreuter E."/>
            <person name="Kautsar S.A."/>
            <person name="Yang D."/>
            <person name="Bader C.D."/>
            <person name="Teijaro C.N."/>
            <person name="Fluegel L."/>
            <person name="Davis C.M."/>
            <person name="Simpson J.R."/>
            <person name="Lauterbach L."/>
            <person name="Steele A.D."/>
            <person name="Gui C."/>
            <person name="Meng S."/>
            <person name="Li G."/>
            <person name="Viehrig K."/>
            <person name="Ye F."/>
            <person name="Su P."/>
            <person name="Kiefer A.F."/>
            <person name="Nichols A."/>
            <person name="Cepeda A.J."/>
            <person name="Yan W."/>
            <person name="Fan B."/>
            <person name="Jiang Y."/>
            <person name="Adhikari A."/>
            <person name="Zheng C.-J."/>
            <person name="Schuster L."/>
            <person name="Cowan T.M."/>
            <person name="Smanski M.J."/>
            <person name="Chevrette M.G."/>
            <person name="De Carvalho L.P.S."/>
            <person name="Shen B."/>
        </authorList>
    </citation>
    <scope>NUCLEOTIDE SEQUENCE [LARGE SCALE GENOMIC DNA]</scope>
    <source>
        <strain evidence="3 4">NPDC000837</strain>
    </source>
</reference>
<proteinExistence type="predicted"/>
<dbReference type="SUPFAM" id="SSF56349">
    <property type="entry name" value="DNA breaking-rejoining enzymes"/>
    <property type="match status" value="1"/>
</dbReference>
<organism evidence="3 4">
    <name type="scientific">Streptomyces xantholiticus</name>
    <dbReference type="NCBI Taxonomy" id="68285"/>
    <lineage>
        <taxon>Bacteria</taxon>
        <taxon>Bacillati</taxon>
        <taxon>Actinomycetota</taxon>
        <taxon>Actinomycetes</taxon>
        <taxon>Kitasatosporales</taxon>
        <taxon>Streptomycetaceae</taxon>
        <taxon>Streptomyces</taxon>
    </lineage>
</organism>
<evidence type="ECO:0000256" key="1">
    <source>
        <dbReference type="ARBA" id="ARBA00023172"/>
    </source>
</evidence>
<accession>A0ABV1V5Z2</accession>
<keyword evidence="1" id="KW-0233">DNA recombination</keyword>
<gene>
    <name evidence="3" type="ORF">ABT276_35235</name>
</gene>
<dbReference type="RefSeq" id="WP_351979293.1">
    <property type="nucleotide sequence ID" value="NZ_JBEPBX010000061.1"/>
</dbReference>
<feature type="compositionally biased region" description="Basic and acidic residues" evidence="2">
    <location>
        <begin position="84"/>
        <end position="100"/>
    </location>
</feature>
<evidence type="ECO:0000313" key="3">
    <source>
        <dbReference type="EMBL" id="MER6618460.1"/>
    </source>
</evidence>
<name>A0ABV1V5Z2_9ACTN</name>
<feature type="region of interest" description="Disordered" evidence="2">
    <location>
        <begin position="77"/>
        <end position="110"/>
    </location>
</feature>
<dbReference type="InterPro" id="IPR011010">
    <property type="entry name" value="DNA_brk_join_enz"/>
</dbReference>
<dbReference type="InterPro" id="IPR013762">
    <property type="entry name" value="Integrase-like_cat_sf"/>
</dbReference>
<evidence type="ECO:0000256" key="2">
    <source>
        <dbReference type="SAM" id="MobiDB-lite"/>
    </source>
</evidence>